<dbReference type="RefSeq" id="XP_007772420.1">
    <property type="nucleotide sequence ID" value="XM_007774230.1"/>
</dbReference>
<feature type="region of interest" description="Disordered" evidence="1">
    <location>
        <begin position="205"/>
        <end position="228"/>
    </location>
</feature>
<dbReference type="GeneID" id="19209436"/>
<protein>
    <submittedName>
        <fullName evidence="2">Uncharacterized protein</fullName>
    </submittedName>
</protein>
<organism evidence="2 3">
    <name type="scientific">Coniophora puteana (strain RWD-64-598)</name>
    <name type="common">Brown rot fungus</name>
    <dbReference type="NCBI Taxonomy" id="741705"/>
    <lineage>
        <taxon>Eukaryota</taxon>
        <taxon>Fungi</taxon>
        <taxon>Dikarya</taxon>
        <taxon>Basidiomycota</taxon>
        <taxon>Agaricomycotina</taxon>
        <taxon>Agaricomycetes</taxon>
        <taxon>Agaricomycetidae</taxon>
        <taxon>Boletales</taxon>
        <taxon>Coniophorineae</taxon>
        <taxon>Coniophoraceae</taxon>
        <taxon>Coniophora</taxon>
    </lineage>
</organism>
<evidence type="ECO:0000256" key="1">
    <source>
        <dbReference type="SAM" id="MobiDB-lite"/>
    </source>
</evidence>
<comment type="caution">
    <text evidence="2">The sequence shown here is derived from an EMBL/GenBank/DDBJ whole genome shotgun (WGS) entry which is preliminary data.</text>
</comment>
<dbReference type="KEGG" id="cput:CONPUDRAFT_75887"/>
<dbReference type="AlphaFoldDB" id="A0A5M3MCW4"/>
<name>A0A5M3MCW4_CONPW</name>
<feature type="compositionally biased region" description="Polar residues" evidence="1">
    <location>
        <begin position="348"/>
        <end position="365"/>
    </location>
</feature>
<evidence type="ECO:0000313" key="2">
    <source>
        <dbReference type="EMBL" id="EIW77079.1"/>
    </source>
</evidence>
<reference evidence="3" key="1">
    <citation type="journal article" date="2012" name="Science">
        <title>The Paleozoic origin of enzymatic lignin decomposition reconstructed from 31 fungal genomes.</title>
        <authorList>
            <person name="Floudas D."/>
            <person name="Binder M."/>
            <person name="Riley R."/>
            <person name="Barry K."/>
            <person name="Blanchette R.A."/>
            <person name="Henrissat B."/>
            <person name="Martinez A.T."/>
            <person name="Otillar R."/>
            <person name="Spatafora J.W."/>
            <person name="Yadav J.S."/>
            <person name="Aerts A."/>
            <person name="Benoit I."/>
            <person name="Boyd A."/>
            <person name="Carlson A."/>
            <person name="Copeland A."/>
            <person name="Coutinho P.M."/>
            <person name="de Vries R.P."/>
            <person name="Ferreira P."/>
            <person name="Findley K."/>
            <person name="Foster B."/>
            <person name="Gaskell J."/>
            <person name="Glotzer D."/>
            <person name="Gorecki P."/>
            <person name="Heitman J."/>
            <person name="Hesse C."/>
            <person name="Hori C."/>
            <person name="Igarashi K."/>
            <person name="Jurgens J.A."/>
            <person name="Kallen N."/>
            <person name="Kersten P."/>
            <person name="Kohler A."/>
            <person name="Kuees U."/>
            <person name="Kumar T.K.A."/>
            <person name="Kuo A."/>
            <person name="LaButti K."/>
            <person name="Larrondo L.F."/>
            <person name="Lindquist E."/>
            <person name="Ling A."/>
            <person name="Lombard V."/>
            <person name="Lucas S."/>
            <person name="Lundell T."/>
            <person name="Martin R."/>
            <person name="McLaughlin D.J."/>
            <person name="Morgenstern I."/>
            <person name="Morin E."/>
            <person name="Murat C."/>
            <person name="Nagy L.G."/>
            <person name="Nolan M."/>
            <person name="Ohm R.A."/>
            <person name="Patyshakuliyeva A."/>
            <person name="Rokas A."/>
            <person name="Ruiz-Duenas F.J."/>
            <person name="Sabat G."/>
            <person name="Salamov A."/>
            <person name="Samejima M."/>
            <person name="Schmutz J."/>
            <person name="Slot J.C."/>
            <person name="St John F."/>
            <person name="Stenlid J."/>
            <person name="Sun H."/>
            <person name="Sun S."/>
            <person name="Syed K."/>
            <person name="Tsang A."/>
            <person name="Wiebenga A."/>
            <person name="Young D."/>
            <person name="Pisabarro A."/>
            <person name="Eastwood D.C."/>
            <person name="Martin F."/>
            <person name="Cullen D."/>
            <person name="Grigoriev I.V."/>
            <person name="Hibbett D.S."/>
        </authorList>
    </citation>
    <scope>NUCLEOTIDE SEQUENCE [LARGE SCALE GENOMIC DNA]</scope>
    <source>
        <strain evidence="3">RWD-64-598 SS2</strain>
    </source>
</reference>
<accession>A0A5M3MCW4</accession>
<keyword evidence="3" id="KW-1185">Reference proteome</keyword>
<gene>
    <name evidence="2" type="ORF">CONPUDRAFT_75887</name>
</gene>
<evidence type="ECO:0000313" key="3">
    <source>
        <dbReference type="Proteomes" id="UP000053558"/>
    </source>
</evidence>
<dbReference type="Proteomes" id="UP000053558">
    <property type="component" value="Unassembled WGS sequence"/>
</dbReference>
<proteinExistence type="predicted"/>
<sequence>MDALPYLHLIPGEHLSIPDRYLPQELYLRFLLEITLAYKDCERHSRSENTLYGLYQKILSTFTDHIQPHPEGVFILYGQRHMDSDTAYELHRNVQKYLVVIPDFSILHLRLSQAGEIQQRCRMLIEIKRSVIPSQATGGYRPYFWLTEHSRREFNLAVRGSLRQILLQAFVAFHTFPDDPVMYVTFIAGAHFALFEVRRPDNLESLPQENNIGDGPETADNALGEQDPDYGLRNSKDMDDAIVSEFIPQQYVRLILYDEPTVERSISDTRGGLTGISPAFAKCFLTALPPGFGVLDNLFLTTKLKSISATNFASDPARWTEANSKKIHTVNTLLDTFYAIDNNDGDTSTDSYAGDQSISVSSETSYGPDASYEPPRGTYQAYLILEQNTEPRRSPRFN</sequence>
<dbReference type="EMBL" id="JH711584">
    <property type="protein sequence ID" value="EIW77079.1"/>
    <property type="molecule type" value="Genomic_DNA"/>
</dbReference>
<dbReference type="OrthoDB" id="3316425at2759"/>
<feature type="region of interest" description="Disordered" evidence="1">
    <location>
        <begin position="348"/>
        <end position="375"/>
    </location>
</feature>